<evidence type="ECO:0000256" key="2">
    <source>
        <dbReference type="SAM" id="Phobius"/>
    </source>
</evidence>
<dbReference type="EMBL" id="WTYX01000001">
    <property type="protein sequence ID" value="MXO90658.1"/>
    <property type="molecule type" value="Genomic_DNA"/>
</dbReference>
<protein>
    <submittedName>
        <fullName evidence="3">Uncharacterized protein</fullName>
    </submittedName>
</protein>
<proteinExistence type="predicted"/>
<sequence length="549" mass="60376">MGAALRVEVDAILVDPLFTRAPIQSKLLLFLCEQAIEGDKNLTQYAIAVDGLGKPENYDLQNDSYPRVQVSRLRSNLANYYSRNEPVAEHCAYIRQGDYRLRLGSRKMAYPDSLQSKGAKPESIEPSQAESGTPSQPVPAQLAAVETRKKPFFANRHFLAFGAGAISLAALGVLVGAQTQRAKALAPPSIELKLTGTGEFSDASGSNDLLTRVARVSRNQLNQSFVSNLAAPQSDSSGDEDYIVTVDLGQGVSRPDAQVTLRASDDTLLYSETVAYRDDDSVFLTDISASLVFLIAPNGVIAKNELAQVSEEPQSPYQCFISIENSRTRGIETANLLDFCIDKFPKDRFASFWYARKAYMMYQSEILGGKEVTRSADAWKYVTRALAIDEHNAFANFVATKVTVAEGACDSARGYIAKAKERGTSYPTLLSAAETEASGCPTDDAEQTTEHKQLNALIARNPAPDGLLHTNMMLAALAIERRDLAVEVADRLIISEPDSTLERTSTLLRRSIQEPGFYRKNEEEIRDLVALFVWNKGAKDKIHRQLRQT</sequence>
<feature type="region of interest" description="Disordered" evidence="1">
    <location>
        <begin position="112"/>
        <end position="139"/>
    </location>
</feature>
<organism evidence="3 4">
    <name type="scientific">Pontixanthobacter aquaemixtae</name>
    <dbReference type="NCBI Taxonomy" id="1958940"/>
    <lineage>
        <taxon>Bacteria</taxon>
        <taxon>Pseudomonadati</taxon>
        <taxon>Pseudomonadota</taxon>
        <taxon>Alphaproteobacteria</taxon>
        <taxon>Sphingomonadales</taxon>
        <taxon>Erythrobacteraceae</taxon>
        <taxon>Pontixanthobacter</taxon>
    </lineage>
</organism>
<gene>
    <name evidence="3" type="ORF">GRI41_07485</name>
</gene>
<keyword evidence="4" id="KW-1185">Reference proteome</keyword>
<keyword evidence="2" id="KW-0812">Transmembrane</keyword>
<feature type="compositionally biased region" description="Polar residues" evidence="1">
    <location>
        <begin position="125"/>
        <end position="135"/>
    </location>
</feature>
<keyword evidence="2" id="KW-0472">Membrane</keyword>
<evidence type="ECO:0000313" key="3">
    <source>
        <dbReference type="EMBL" id="MXO90658.1"/>
    </source>
</evidence>
<dbReference type="Proteomes" id="UP000442714">
    <property type="component" value="Unassembled WGS sequence"/>
</dbReference>
<feature type="transmembrane region" description="Helical" evidence="2">
    <location>
        <begin position="158"/>
        <end position="177"/>
    </location>
</feature>
<name>A0A844ZSE6_9SPHN</name>
<dbReference type="AlphaFoldDB" id="A0A844ZSE6"/>
<evidence type="ECO:0000313" key="4">
    <source>
        <dbReference type="Proteomes" id="UP000442714"/>
    </source>
</evidence>
<evidence type="ECO:0000256" key="1">
    <source>
        <dbReference type="SAM" id="MobiDB-lite"/>
    </source>
</evidence>
<accession>A0A844ZSE6</accession>
<comment type="caution">
    <text evidence="3">The sequence shown here is derived from an EMBL/GenBank/DDBJ whole genome shotgun (WGS) entry which is preliminary data.</text>
</comment>
<keyword evidence="2" id="KW-1133">Transmembrane helix</keyword>
<reference evidence="3 4" key="1">
    <citation type="submission" date="2019-12" db="EMBL/GenBank/DDBJ databases">
        <title>Genomic-based taxomic classification of the family Erythrobacteraceae.</title>
        <authorList>
            <person name="Xu L."/>
        </authorList>
    </citation>
    <scope>NUCLEOTIDE SEQUENCE [LARGE SCALE GENOMIC DNA]</scope>
    <source>
        <strain evidence="3 4">KCTC 52763</strain>
    </source>
</reference>